<dbReference type="InterPro" id="IPR001315">
    <property type="entry name" value="CARD"/>
</dbReference>
<reference evidence="2" key="1">
    <citation type="submission" date="2019-08" db="EMBL/GenBank/DDBJ databases">
        <title>The improved chromosome-level genome for the pearl oyster Pinctada fucata martensii using PacBio sequencing and Hi-C.</title>
        <authorList>
            <person name="Zheng Z."/>
        </authorList>
    </citation>
    <scope>NUCLEOTIDE SEQUENCE</scope>
    <source>
        <strain evidence="2">ZZ-2019</strain>
        <tissue evidence="2">Adductor muscle</tissue>
    </source>
</reference>
<organism evidence="2 3">
    <name type="scientific">Pinctada imbricata</name>
    <name type="common">Atlantic pearl-oyster</name>
    <name type="synonym">Pinctada martensii</name>
    <dbReference type="NCBI Taxonomy" id="66713"/>
    <lineage>
        <taxon>Eukaryota</taxon>
        <taxon>Metazoa</taxon>
        <taxon>Spiralia</taxon>
        <taxon>Lophotrochozoa</taxon>
        <taxon>Mollusca</taxon>
        <taxon>Bivalvia</taxon>
        <taxon>Autobranchia</taxon>
        <taxon>Pteriomorphia</taxon>
        <taxon>Pterioida</taxon>
        <taxon>Pterioidea</taxon>
        <taxon>Pteriidae</taxon>
        <taxon>Pinctada</taxon>
    </lineage>
</organism>
<proteinExistence type="predicted"/>
<name>A0AA89BZR2_PINIB</name>
<dbReference type="EMBL" id="VSWD01000005">
    <property type="protein sequence ID" value="KAK3102660.1"/>
    <property type="molecule type" value="Genomic_DNA"/>
</dbReference>
<gene>
    <name evidence="2" type="ORF">FSP39_012972</name>
</gene>
<evidence type="ECO:0000313" key="3">
    <source>
        <dbReference type="Proteomes" id="UP001186944"/>
    </source>
</evidence>
<sequence length="128" mass="14602">PLSKQDTTVLERNMAFLIEEMMEVSLLIPYLTADGILSLLSGKYITDKKSRSDRIMALLDILSTNERGLDAFISALQKTDQCHISQRLQGTLFITTPCKDYIYTHCYGSEYPKTPAKIRQRQNINLQV</sequence>
<evidence type="ECO:0000313" key="2">
    <source>
        <dbReference type="EMBL" id="KAK3102660.1"/>
    </source>
</evidence>
<evidence type="ECO:0000259" key="1">
    <source>
        <dbReference type="PROSITE" id="PS50209"/>
    </source>
</evidence>
<feature type="domain" description="CARD" evidence="1">
    <location>
        <begin position="2"/>
        <end position="91"/>
    </location>
</feature>
<comment type="caution">
    <text evidence="2">The sequence shown here is derived from an EMBL/GenBank/DDBJ whole genome shotgun (WGS) entry which is preliminary data.</text>
</comment>
<dbReference type="AlphaFoldDB" id="A0AA89BZR2"/>
<dbReference type="PROSITE" id="PS50209">
    <property type="entry name" value="CARD"/>
    <property type="match status" value="1"/>
</dbReference>
<feature type="non-terminal residue" evidence="2">
    <location>
        <position position="1"/>
    </location>
</feature>
<dbReference type="InterPro" id="IPR011029">
    <property type="entry name" value="DEATH-like_dom_sf"/>
</dbReference>
<accession>A0AA89BZR2</accession>
<keyword evidence="3" id="KW-1185">Reference proteome</keyword>
<dbReference type="Proteomes" id="UP001186944">
    <property type="component" value="Unassembled WGS sequence"/>
</dbReference>
<dbReference type="Pfam" id="PF00619">
    <property type="entry name" value="CARD"/>
    <property type="match status" value="1"/>
</dbReference>
<dbReference type="SUPFAM" id="SSF47986">
    <property type="entry name" value="DEATH domain"/>
    <property type="match status" value="1"/>
</dbReference>
<dbReference type="GO" id="GO:0042981">
    <property type="term" value="P:regulation of apoptotic process"/>
    <property type="evidence" value="ECO:0007669"/>
    <property type="project" value="InterPro"/>
</dbReference>
<protein>
    <recommendedName>
        <fullName evidence="1">CARD domain-containing protein</fullName>
    </recommendedName>
</protein>
<dbReference type="Gene3D" id="1.10.533.10">
    <property type="entry name" value="Death Domain, Fas"/>
    <property type="match status" value="1"/>
</dbReference>
<dbReference type="CDD" id="cd01671">
    <property type="entry name" value="CARD"/>
    <property type="match status" value="1"/>
</dbReference>